<dbReference type="EMBL" id="OU963865">
    <property type="protein sequence ID" value="CAH0388588.1"/>
    <property type="molecule type" value="Genomic_DNA"/>
</dbReference>
<feature type="compositionally biased region" description="Pro residues" evidence="1">
    <location>
        <begin position="67"/>
        <end position="83"/>
    </location>
</feature>
<protein>
    <submittedName>
        <fullName evidence="2">Uncharacterized protein</fullName>
    </submittedName>
</protein>
<dbReference type="Proteomes" id="UP001152759">
    <property type="component" value="Chromosome 4"/>
</dbReference>
<name>A0A9P0F3V1_BEMTA</name>
<organism evidence="2 3">
    <name type="scientific">Bemisia tabaci</name>
    <name type="common">Sweetpotato whitefly</name>
    <name type="synonym">Aleurodes tabaci</name>
    <dbReference type="NCBI Taxonomy" id="7038"/>
    <lineage>
        <taxon>Eukaryota</taxon>
        <taxon>Metazoa</taxon>
        <taxon>Ecdysozoa</taxon>
        <taxon>Arthropoda</taxon>
        <taxon>Hexapoda</taxon>
        <taxon>Insecta</taxon>
        <taxon>Pterygota</taxon>
        <taxon>Neoptera</taxon>
        <taxon>Paraneoptera</taxon>
        <taxon>Hemiptera</taxon>
        <taxon>Sternorrhyncha</taxon>
        <taxon>Aleyrodoidea</taxon>
        <taxon>Aleyrodidae</taxon>
        <taxon>Aleyrodinae</taxon>
        <taxon>Bemisia</taxon>
    </lineage>
</organism>
<sequence>MEEFNWLSRSKGDGQERAALQLCDIAGVNLTFGGSIDEDTSVGSLRCMPPKKRFLVMYGAGRRKPLLPGPPPATERPSTPQPAPHQRSAAPQPAQLQPSRDQTPRPSPPLVGQRPATPQPAQLQPSRD</sequence>
<gene>
    <name evidence="2" type="ORF">BEMITA_LOCUS7495</name>
</gene>
<dbReference type="AlphaFoldDB" id="A0A9P0F3V1"/>
<evidence type="ECO:0000313" key="2">
    <source>
        <dbReference type="EMBL" id="CAH0388588.1"/>
    </source>
</evidence>
<feature type="region of interest" description="Disordered" evidence="1">
    <location>
        <begin position="59"/>
        <end position="128"/>
    </location>
</feature>
<evidence type="ECO:0000313" key="3">
    <source>
        <dbReference type="Proteomes" id="UP001152759"/>
    </source>
</evidence>
<evidence type="ECO:0000256" key="1">
    <source>
        <dbReference type="SAM" id="MobiDB-lite"/>
    </source>
</evidence>
<feature type="compositionally biased region" description="Polar residues" evidence="1">
    <location>
        <begin position="119"/>
        <end position="128"/>
    </location>
</feature>
<proteinExistence type="predicted"/>
<keyword evidence="3" id="KW-1185">Reference proteome</keyword>
<accession>A0A9P0F3V1</accession>
<reference evidence="2" key="1">
    <citation type="submission" date="2021-12" db="EMBL/GenBank/DDBJ databases">
        <authorList>
            <person name="King R."/>
        </authorList>
    </citation>
    <scope>NUCLEOTIDE SEQUENCE</scope>
</reference>